<dbReference type="EMBL" id="CADCXW020000021">
    <property type="protein sequence ID" value="CAD1555012.1"/>
    <property type="molecule type" value="Genomic_DNA"/>
</dbReference>
<dbReference type="GO" id="GO:0046982">
    <property type="term" value="F:protein heterodimerization activity"/>
    <property type="evidence" value="ECO:0007669"/>
    <property type="project" value="InterPro"/>
</dbReference>
<keyword evidence="8 10" id="KW-0539">Nucleus</keyword>
<dbReference type="GO" id="GO:0005634">
    <property type="term" value="C:nucleus"/>
    <property type="evidence" value="ECO:0007669"/>
    <property type="project" value="UniProtKB-SubCell"/>
</dbReference>
<evidence type="ECO:0000256" key="7">
    <source>
        <dbReference type="ARBA" id="ARBA00023125"/>
    </source>
</evidence>
<dbReference type="PRINTS" id="PR00623">
    <property type="entry name" value="HISTONEH4"/>
</dbReference>
<comment type="similarity">
    <text evidence="4 10">Belongs to the histone H4 family.</text>
</comment>
<evidence type="ECO:0000256" key="9">
    <source>
        <dbReference type="ARBA" id="ARBA00023269"/>
    </source>
</evidence>
<organism evidence="11">
    <name type="scientific">Bracon brevicornis</name>
    <dbReference type="NCBI Taxonomy" id="1563983"/>
    <lineage>
        <taxon>Eukaryota</taxon>
        <taxon>Metazoa</taxon>
        <taxon>Ecdysozoa</taxon>
        <taxon>Arthropoda</taxon>
        <taxon>Hexapoda</taxon>
        <taxon>Insecta</taxon>
        <taxon>Pterygota</taxon>
        <taxon>Neoptera</taxon>
        <taxon>Endopterygota</taxon>
        <taxon>Hymenoptera</taxon>
        <taxon>Apocrita</taxon>
        <taxon>Ichneumonoidea</taxon>
        <taxon>Braconidae</taxon>
        <taxon>Braconinae</taxon>
        <taxon>Bracon</taxon>
    </lineage>
</organism>
<dbReference type="SMART" id="SM00417">
    <property type="entry name" value="H4"/>
    <property type="match status" value="1"/>
</dbReference>
<dbReference type="InterPro" id="IPR001951">
    <property type="entry name" value="Histone_H4"/>
</dbReference>
<evidence type="ECO:0000256" key="10">
    <source>
        <dbReference type="RuleBase" id="RU000528"/>
    </source>
</evidence>
<reference evidence="11" key="1">
    <citation type="submission" date="2020-07" db="EMBL/GenBank/DDBJ databases">
        <authorList>
            <person name="Ferguson B K."/>
        </authorList>
    </citation>
    <scope>NUCLEOTIDE SEQUENCE</scope>
    <source>
        <strain evidence="11">L06</strain>
    </source>
</reference>
<dbReference type="AlphaFoldDB" id="A0A6V7JU22"/>
<dbReference type="InterPro" id="IPR009072">
    <property type="entry name" value="Histone-fold"/>
</dbReference>
<evidence type="ECO:0000256" key="1">
    <source>
        <dbReference type="ARBA" id="ARBA00002001"/>
    </source>
</evidence>
<evidence type="ECO:0000256" key="8">
    <source>
        <dbReference type="ARBA" id="ARBA00023242"/>
    </source>
</evidence>
<evidence type="ECO:0000256" key="2">
    <source>
        <dbReference type="ARBA" id="ARBA00004123"/>
    </source>
</evidence>
<dbReference type="SUPFAM" id="SSF47113">
    <property type="entry name" value="Histone-fold"/>
    <property type="match status" value="1"/>
</dbReference>
<evidence type="ECO:0000256" key="3">
    <source>
        <dbReference type="ARBA" id="ARBA00004286"/>
    </source>
</evidence>
<name>A0A6V7JU22_9HYME</name>
<dbReference type="GO" id="GO:0030527">
    <property type="term" value="F:structural constituent of chromatin"/>
    <property type="evidence" value="ECO:0007669"/>
    <property type="project" value="InterPro"/>
</dbReference>
<evidence type="ECO:0000313" key="11">
    <source>
        <dbReference type="EMBL" id="CAD1555012.1"/>
    </source>
</evidence>
<gene>
    <name evidence="11" type="ORF">BBRV_LOCUS60673</name>
</gene>
<sequence>MKPITQKGSGRDGLKRRRIRGNSVGITKGAIRRLARRGGVKRIAGPIYDLIRCVLKAFLENVISDAMIYCEYGKRKLITSTDVIYALKRHGQTLYGFEDY</sequence>
<dbReference type="GO" id="GO:0000786">
    <property type="term" value="C:nucleosome"/>
    <property type="evidence" value="ECO:0007669"/>
    <property type="project" value="UniProtKB-KW"/>
</dbReference>
<comment type="function">
    <text evidence="1 10">Core component of nucleosome. Nucleosomes wrap and compact DNA into chromatin, limiting DNA accessibility to the cellular machineries which require DNA as a template. Histones thereby play a central role in transcription regulation, DNA repair, DNA replication and chromosomal stability. DNA accessibility is regulated via a complex set of post-translational modifications of histones, also called histone code, and nucleosome remodeling.</text>
</comment>
<evidence type="ECO:0000256" key="4">
    <source>
        <dbReference type="ARBA" id="ARBA00006564"/>
    </source>
</evidence>
<dbReference type="PANTHER" id="PTHR10484">
    <property type="entry name" value="HISTONE H4"/>
    <property type="match status" value="1"/>
</dbReference>
<evidence type="ECO:0000256" key="5">
    <source>
        <dbReference type="ARBA" id="ARBA00020836"/>
    </source>
</evidence>
<protein>
    <recommendedName>
        <fullName evidence="5 10">Histone H4</fullName>
    </recommendedName>
</protein>
<keyword evidence="9 10" id="KW-0544">Nucleosome core</keyword>
<keyword evidence="7 10" id="KW-0238">DNA-binding</keyword>
<dbReference type="GO" id="GO:0003677">
    <property type="term" value="F:DNA binding"/>
    <property type="evidence" value="ECO:0007669"/>
    <property type="project" value="UniProtKB-KW"/>
</dbReference>
<keyword evidence="6 10" id="KW-0158">Chromosome</keyword>
<dbReference type="Gene3D" id="1.10.20.10">
    <property type="entry name" value="Histone, subunit A"/>
    <property type="match status" value="1"/>
</dbReference>
<dbReference type="CDD" id="cd22912">
    <property type="entry name" value="HFD_H4"/>
    <property type="match status" value="1"/>
</dbReference>
<comment type="subcellular location">
    <subcellularLocation>
        <location evidence="3">Chromosome</location>
    </subcellularLocation>
    <subcellularLocation>
        <location evidence="2">Nucleus</location>
    </subcellularLocation>
</comment>
<proteinExistence type="inferred from homology"/>
<evidence type="ECO:0000256" key="6">
    <source>
        <dbReference type="ARBA" id="ARBA00022454"/>
    </source>
</evidence>
<accession>A0A6V7JU22</accession>
<comment type="subunit">
    <text evidence="10">The nucleosome is a histone octamer containing two molecules each of H2A, H2B, H3 and H4 assembled in one H3-H4 heterotetramer and two H2A-H2B heterodimers. The octamer wraps approximately 147 bp of DNA.</text>
</comment>